<keyword evidence="8" id="KW-1185">Reference proteome</keyword>
<evidence type="ECO:0000259" key="6">
    <source>
        <dbReference type="Pfam" id="PF25994"/>
    </source>
</evidence>
<evidence type="ECO:0000313" key="7">
    <source>
        <dbReference type="EMBL" id="ETX28740.1"/>
    </source>
</evidence>
<feature type="coiled-coil region" evidence="2">
    <location>
        <begin position="146"/>
        <end position="173"/>
    </location>
</feature>
<dbReference type="InterPro" id="IPR019554">
    <property type="entry name" value="Soluble_ligand-bd"/>
</dbReference>
<evidence type="ECO:0000313" key="8">
    <source>
        <dbReference type="Proteomes" id="UP000023430"/>
    </source>
</evidence>
<organism evidence="7 8">
    <name type="scientific">Roseivivax isoporae LMG 25204</name>
    <dbReference type="NCBI Taxonomy" id="1449351"/>
    <lineage>
        <taxon>Bacteria</taxon>
        <taxon>Pseudomonadati</taxon>
        <taxon>Pseudomonadota</taxon>
        <taxon>Alphaproteobacteria</taxon>
        <taxon>Rhodobacterales</taxon>
        <taxon>Roseobacteraceae</taxon>
        <taxon>Roseivivax</taxon>
    </lineage>
</organism>
<dbReference type="Pfam" id="PF10531">
    <property type="entry name" value="SLBB"/>
    <property type="match status" value="1"/>
</dbReference>
<evidence type="ECO:0000259" key="5">
    <source>
        <dbReference type="Pfam" id="PF10531"/>
    </source>
</evidence>
<dbReference type="Gene3D" id="3.30.1950.10">
    <property type="entry name" value="wza like domain"/>
    <property type="match status" value="1"/>
</dbReference>
<feature type="domain" description="Soluble ligand binding" evidence="5">
    <location>
        <begin position="96"/>
        <end position="131"/>
    </location>
</feature>
<name>X7F7F2_9RHOB</name>
<dbReference type="GO" id="GO:0015159">
    <property type="term" value="F:polysaccharide transmembrane transporter activity"/>
    <property type="evidence" value="ECO:0007669"/>
    <property type="project" value="InterPro"/>
</dbReference>
<dbReference type="InterPro" id="IPR058781">
    <property type="entry name" value="HH_AprE-like"/>
</dbReference>
<evidence type="ECO:0008006" key="9">
    <source>
        <dbReference type="Google" id="ProtNLM"/>
    </source>
</evidence>
<dbReference type="Pfam" id="PF25994">
    <property type="entry name" value="HH_AprE"/>
    <property type="match status" value="1"/>
</dbReference>
<dbReference type="PANTHER" id="PTHR33619">
    <property type="entry name" value="POLYSACCHARIDE EXPORT PROTEIN GFCE-RELATED"/>
    <property type="match status" value="1"/>
</dbReference>
<feature type="domain" description="Polysaccharide export protein N-terminal" evidence="4">
    <location>
        <begin position="17"/>
        <end position="90"/>
    </location>
</feature>
<keyword evidence="1 3" id="KW-0732">Signal</keyword>
<dbReference type="STRING" id="1449351.RISW2_05420"/>
<accession>X7F7F2</accession>
<evidence type="ECO:0000256" key="3">
    <source>
        <dbReference type="SAM" id="SignalP"/>
    </source>
</evidence>
<evidence type="ECO:0000256" key="1">
    <source>
        <dbReference type="ARBA" id="ARBA00022729"/>
    </source>
</evidence>
<comment type="caution">
    <text evidence="7">The sequence shown here is derived from an EMBL/GenBank/DDBJ whole genome shotgun (WGS) entry which is preliminary data.</text>
</comment>
<dbReference type="Proteomes" id="UP000023430">
    <property type="component" value="Unassembled WGS sequence"/>
</dbReference>
<dbReference type="InterPro" id="IPR003715">
    <property type="entry name" value="Poly_export_N"/>
</dbReference>
<dbReference type="InterPro" id="IPR049712">
    <property type="entry name" value="Poly_export"/>
</dbReference>
<feature type="domain" description="AprE-like long alpha-helical hairpin" evidence="6">
    <location>
        <begin position="147"/>
        <end position="333"/>
    </location>
</feature>
<sequence length="406" mass="43217">MALAALVWLAGALPALAEITVERGDVLRVDVLNAPDFSRDAPVDADGRIALPNLGALVVAGRPPHEIRDLIAGELESRRLVHAPLVLVEVAAYRPVYVGGAVESPGAVDYTPGLTARQAVIAAGGLQTLAPRAAGDTDALDAIVSRRSVALALAQVEARIARLQAELDGAASLPGTLAGIGPEGGLLPEDTARAVIASEESLLSDRRSAREAADAHAVQMQALIAGEIDTLSRQAELQEQEEALQLQEIEDARSLVEKGLMPRPRLQEMLRERSQLSRDRLETASFVARARQMSETLRFELERDRLRRREDIRLELQETLRSRAALSAELEALDIRVVAYGMSAALPEDMPEPAMAIHRTRGDVTETLAAAPDAPLLPGDVLEITMARGTGRAAASPAGSPPSASH</sequence>
<feature type="signal peptide" evidence="3">
    <location>
        <begin position="1"/>
        <end position="17"/>
    </location>
</feature>
<protein>
    <recommendedName>
        <fullName evidence="9">Soluble ligand binding domain-containing protein</fullName>
    </recommendedName>
</protein>
<evidence type="ECO:0000256" key="2">
    <source>
        <dbReference type="SAM" id="Coils"/>
    </source>
</evidence>
<gene>
    <name evidence="7" type="ORF">RISW2_05420</name>
</gene>
<keyword evidence="2" id="KW-0175">Coiled coil</keyword>
<feature type="chain" id="PRO_5004978608" description="Soluble ligand binding domain-containing protein" evidence="3">
    <location>
        <begin position="18"/>
        <end position="406"/>
    </location>
</feature>
<dbReference type="Pfam" id="PF02563">
    <property type="entry name" value="Poly_export"/>
    <property type="match status" value="1"/>
</dbReference>
<dbReference type="AlphaFoldDB" id="X7F7F2"/>
<dbReference type="EMBL" id="JAME01000016">
    <property type="protein sequence ID" value="ETX28740.1"/>
    <property type="molecule type" value="Genomic_DNA"/>
</dbReference>
<evidence type="ECO:0000259" key="4">
    <source>
        <dbReference type="Pfam" id="PF02563"/>
    </source>
</evidence>
<proteinExistence type="predicted"/>
<reference evidence="7 8" key="1">
    <citation type="submission" date="2014-01" db="EMBL/GenBank/DDBJ databases">
        <title>Roseivivax isoporae LMG 25204 Genome Sequencing.</title>
        <authorList>
            <person name="Lai Q."/>
            <person name="Li G."/>
            <person name="Shao Z."/>
        </authorList>
    </citation>
    <scope>NUCLEOTIDE SEQUENCE [LARGE SCALE GENOMIC DNA]</scope>
    <source>
        <strain evidence="7 8">LMG 25204</strain>
    </source>
</reference>
<dbReference type="PANTHER" id="PTHR33619:SF3">
    <property type="entry name" value="POLYSACCHARIDE EXPORT PROTEIN GFCE-RELATED"/>
    <property type="match status" value="1"/>
</dbReference>
<dbReference type="eggNOG" id="COG1596">
    <property type="taxonomic scope" value="Bacteria"/>
</dbReference>